<keyword evidence="9" id="KW-1185">Reference proteome</keyword>
<evidence type="ECO:0000313" key="9">
    <source>
        <dbReference type="Proteomes" id="UP000239485"/>
    </source>
</evidence>
<evidence type="ECO:0000256" key="2">
    <source>
        <dbReference type="ARBA" id="ARBA00022475"/>
    </source>
</evidence>
<sequence>MSRSSEGALAPGHDAKKPTQIPAKGWFQILKRAWGEAKTDMVPLLGAGVAFKAFLALFPALTAAFLIWQLVSDPAEIKAQIEALGPAIPDAARQIVVTQSETIAQNKAAAGWSLAFAVAIALWSASSGVQNMMDAINAAYDEQETRGFIKQKATALALTVGAIVVFLLAIALVAILPPVLDAVGLSGTALGFLVAAVRWVLLVAILMTALGVLYRVAPDRDAPQFKWTSTGAIIATALFIVASIGFTLYMSVLGQSSYTKNYGASAGVVILLVWLWITSYAILLGAEVNAESERQTAEDTTQGEPQPMGDRDALAADTVANADGSIDLRDDQPLSATADRRMEEKSRGRS</sequence>
<feature type="transmembrane region" description="Helical" evidence="7">
    <location>
        <begin position="155"/>
        <end position="176"/>
    </location>
</feature>
<accession>A0A2S6IT66</accession>
<evidence type="ECO:0000256" key="7">
    <source>
        <dbReference type="SAM" id="Phobius"/>
    </source>
</evidence>
<organism evidence="8 9">
    <name type="scientific">Kineococcus xinjiangensis</name>
    <dbReference type="NCBI Taxonomy" id="512762"/>
    <lineage>
        <taxon>Bacteria</taxon>
        <taxon>Bacillati</taxon>
        <taxon>Actinomycetota</taxon>
        <taxon>Actinomycetes</taxon>
        <taxon>Kineosporiales</taxon>
        <taxon>Kineosporiaceae</taxon>
        <taxon>Kineococcus</taxon>
    </lineage>
</organism>
<protein>
    <submittedName>
        <fullName evidence="8">Membrane protein</fullName>
    </submittedName>
</protein>
<keyword evidence="5 7" id="KW-0472">Membrane</keyword>
<dbReference type="EMBL" id="PTJD01000004">
    <property type="protein sequence ID" value="PPK97443.1"/>
    <property type="molecule type" value="Genomic_DNA"/>
</dbReference>
<dbReference type="RefSeq" id="WP_104432239.1">
    <property type="nucleotide sequence ID" value="NZ_PTJD01000004.1"/>
</dbReference>
<dbReference type="PANTHER" id="PTHR30213">
    <property type="entry name" value="INNER MEMBRANE PROTEIN YHJD"/>
    <property type="match status" value="1"/>
</dbReference>
<dbReference type="PANTHER" id="PTHR30213:SF0">
    <property type="entry name" value="UPF0761 MEMBRANE PROTEIN YIHY"/>
    <property type="match status" value="1"/>
</dbReference>
<comment type="caution">
    <text evidence="8">The sequence shown here is derived from an EMBL/GenBank/DDBJ whole genome shotgun (WGS) entry which is preliminary data.</text>
</comment>
<reference evidence="8 9" key="1">
    <citation type="submission" date="2018-02" db="EMBL/GenBank/DDBJ databases">
        <title>Genomic Encyclopedia of Archaeal and Bacterial Type Strains, Phase II (KMG-II): from individual species to whole genera.</title>
        <authorList>
            <person name="Goeker M."/>
        </authorList>
    </citation>
    <scope>NUCLEOTIDE SEQUENCE [LARGE SCALE GENOMIC DNA]</scope>
    <source>
        <strain evidence="8 9">DSM 22857</strain>
    </source>
</reference>
<dbReference type="Pfam" id="PF03631">
    <property type="entry name" value="Virul_fac_BrkB"/>
    <property type="match status" value="1"/>
</dbReference>
<evidence type="ECO:0000256" key="6">
    <source>
        <dbReference type="SAM" id="MobiDB-lite"/>
    </source>
</evidence>
<keyword evidence="4 7" id="KW-1133">Transmembrane helix</keyword>
<feature type="transmembrane region" description="Helical" evidence="7">
    <location>
        <begin position="196"/>
        <end position="217"/>
    </location>
</feature>
<keyword evidence="2" id="KW-1003">Cell membrane</keyword>
<evidence type="ECO:0000256" key="1">
    <source>
        <dbReference type="ARBA" id="ARBA00004651"/>
    </source>
</evidence>
<dbReference type="InterPro" id="IPR017039">
    <property type="entry name" value="Virul_fac_BrkB"/>
</dbReference>
<dbReference type="NCBIfam" id="TIGR00765">
    <property type="entry name" value="yihY_not_rbn"/>
    <property type="match status" value="1"/>
</dbReference>
<gene>
    <name evidence="8" type="ORF">CLV92_104264</name>
</gene>
<feature type="transmembrane region" description="Helical" evidence="7">
    <location>
        <begin position="44"/>
        <end position="68"/>
    </location>
</feature>
<feature type="compositionally biased region" description="Basic and acidic residues" evidence="6">
    <location>
        <begin position="326"/>
        <end position="350"/>
    </location>
</feature>
<dbReference type="PIRSF" id="PIRSF035875">
    <property type="entry name" value="RNase_BN"/>
    <property type="match status" value="1"/>
</dbReference>
<comment type="subcellular location">
    <subcellularLocation>
        <location evidence="1">Cell membrane</location>
        <topology evidence="1">Multi-pass membrane protein</topology>
    </subcellularLocation>
</comment>
<feature type="transmembrane region" description="Helical" evidence="7">
    <location>
        <begin position="229"/>
        <end position="250"/>
    </location>
</feature>
<dbReference type="OrthoDB" id="9781030at2"/>
<proteinExistence type="predicted"/>
<feature type="transmembrane region" description="Helical" evidence="7">
    <location>
        <begin position="262"/>
        <end position="286"/>
    </location>
</feature>
<name>A0A2S6IT66_9ACTN</name>
<feature type="region of interest" description="Disordered" evidence="6">
    <location>
        <begin position="294"/>
        <end position="350"/>
    </location>
</feature>
<dbReference type="Proteomes" id="UP000239485">
    <property type="component" value="Unassembled WGS sequence"/>
</dbReference>
<keyword evidence="3 7" id="KW-0812">Transmembrane</keyword>
<dbReference type="GO" id="GO:0005886">
    <property type="term" value="C:plasma membrane"/>
    <property type="evidence" value="ECO:0007669"/>
    <property type="project" value="UniProtKB-SubCell"/>
</dbReference>
<evidence type="ECO:0000256" key="3">
    <source>
        <dbReference type="ARBA" id="ARBA00022692"/>
    </source>
</evidence>
<evidence type="ECO:0000256" key="5">
    <source>
        <dbReference type="ARBA" id="ARBA00023136"/>
    </source>
</evidence>
<evidence type="ECO:0000313" key="8">
    <source>
        <dbReference type="EMBL" id="PPK97443.1"/>
    </source>
</evidence>
<evidence type="ECO:0000256" key="4">
    <source>
        <dbReference type="ARBA" id="ARBA00022989"/>
    </source>
</evidence>
<dbReference type="AlphaFoldDB" id="A0A2S6IT66"/>